<dbReference type="Gene3D" id="1.10.10.10">
    <property type="entry name" value="Winged helix-like DNA-binding domain superfamily/Winged helix DNA-binding domain"/>
    <property type="match status" value="1"/>
</dbReference>
<dbReference type="InterPro" id="IPR036390">
    <property type="entry name" value="WH_DNA-bd_sf"/>
</dbReference>
<evidence type="ECO:0000256" key="1">
    <source>
        <dbReference type="ARBA" id="ARBA00009437"/>
    </source>
</evidence>
<sequence length="314" mass="33885">MNRTEPRLPPLQSFVYFESAARHLNFTAAAEELGTTQPAVSHRIRAMEADLGVPLFVREHRGVRLTGEGEQLFATVRDSLRALHATTRQVRESAGRRPVTLSTDFGFAKLWLLPRIHALRAAIPDLQLRVVTSQEDADAARREIDLSIHFATRRPEGQAELLFPELVVPVCSPALLTAHGGPFRDAAALCAAPILHLQAREPGRWMNWSEWFAARGLPDAAPPSSLSFNDYSMVIQAAVAGHGVALGWAPLVDDLVARGELAVAHAEPLLTPRGCFLVASGGGPLAGALADLRDWIVAACRGPSVLERSAFAAG</sequence>
<dbReference type="SUPFAM" id="SSF53850">
    <property type="entry name" value="Periplasmic binding protein-like II"/>
    <property type="match status" value="1"/>
</dbReference>
<reference evidence="7" key="2">
    <citation type="submission" date="2025-08" db="UniProtKB">
        <authorList>
            <consortium name="RefSeq"/>
        </authorList>
    </citation>
    <scope>IDENTIFICATION</scope>
</reference>
<evidence type="ECO:0000256" key="2">
    <source>
        <dbReference type="ARBA" id="ARBA00023015"/>
    </source>
</evidence>
<dbReference type="InterPro" id="IPR058163">
    <property type="entry name" value="LysR-type_TF_proteobact-type"/>
</dbReference>
<feature type="domain" description="HTH lysR-type" evidence="5">
    <location>
        <begin position="9"/>
        <end position="66"/>
    </location>
</feature>
<evidence type="ECO:0000313" key="7">
    <source>
        <dbReference type="RefSeq" id="WP_034411552.1"/>
    </source>
</evidence>
<evidence type="ECO:0000256" key="3">
    <source>
        <dbReference type="ARBA" id="ARBA00023125"/>
    </source>
</evidence>
<evidence type="ECO:0000256" key="4">
    <source>
        <dbReference type="ARBA" id="ARBA00023163"/>
    </source>
</evidence>
<proteinExistence type="inferred from homology"/>
<evidence type="ECO:0000259" key="5">
    <source>
        <dbReference type="PROSITE" id="PS50931"/>
    </source>
</evidence>
<protein>
    <submittedName>
        <fullName evidence="7">LysR family transcriptional regulator</fullName>
    </submittedName>
</protein>
<dbReference type="GO" id="GO:0043565">
    <property type="term" value="F:sequence-specific DNA binding"/>
    <property type="evidence" value="ECO:0007669"/>
    <property type="project" value="TreeGrafter"/>
</dbReference>
<evidence type="ECO:0000313" key="6">
    <source>
        <dbReference type="Proteomes" id="UP000675920"/>
    </source>
</evidence>
<dbReference type="GO" id="GO:0006351">
    <property type="term" value="P:DNA-templated transcription"/>
    <property type="evidence" value="ECO:0007669"/>
    <property type="project" value="TreeGrafter"/>
</dbReference>
<dbReference type="CDD" id="cd08432">
    <property type="entry name" value="PBP2_GcdR_TrpI_HvrB_AmpR_like"/>
    <property type="match status" value="1"/>
</dbReference>
<dbReference type="AlphaFoldDB" id="A0A8B6X8K5"/>
<dbReference type="PANTHER" id="PTHR30537:SF26">
    <property type="entry name" value="GLYCINE CLEAVAGE SYSTEM TRANSCRIPTIONAL ACTIVATOR"/>
    <property type="match status" value="1"/>
</dbReference>
<keyword evidence="2" id="KW-0805">Transcription regulation</keyword>
<keyword evidence="3" id="KW-0238">DNA-binding</keyword>
<dbReference type="InterPro" id="IPR036388">
    <property type="entry name" value="WH-like_DNA-bd_sf"/>
</dbReference>
<dbReference type="GO" id="GO:0003700">
    <property type="term" value="F:DNA-binding transcription factor activity"/>
    <property type="evidence" value="ECO:0007669"/>
    <property type="project" value="InterPro"/>
</dbReference>
<keyword evidence="6" id="KW-1185">Reference proteome</keyword>
<dbReference type="SUPFAM" id="SSF46785">
    <property type="entry name" value="Winged helix' DNA-binding domain"/>
    <property type="match status" value="1"/>
</dbReference>
<dbReference type="Pfam" id="PF03466">
    <property type="entry name" value="LysR_substrate"/>
    <property type="match status" value="1"/>
</dbReference>
<organism evidence="6 7">
    <name type="scientific">Derxia gummosa DSM 723</name>
    <dbReference type="NCBI Taxonomy" id="1121388"/>
    <lineage>
        <taxon>Bacteria</taxon>
        <taxon>Pseudomonadati</taxon>
        <taxon>Pseudomonadota</taxon>
        <taxon>Betaproteobacteria</taxon>
        <taxon>Burkholderiales</taxon>
        <taxon>Alcaligenaceae</taxon>
        <taxon>Derxia</taxon>
    </lineage>
</organism>
<comment type="similarity">
    <text evidence="1">Belongs to the LysR transcriptional regulatory family.</text>
</comment>
<dbReference type="PROSITE" id="PS50931">
    <property type="entry name" value="HTH_LYSR"/>
    <property type="match status" value="1"/>
</dbReference>
<dbReference type="Gene3D" id="3.40.190.10">
    <property type="entry name" value="Periplasmic binding protein-like II"/>
    <property type="match status" value="2"/>
</dbReference>
<dbReference type="Pfam" id="PF00126">
    <property type="entry name" value="HTH_1"/>
    <property type="match status" value="1"/>
</dbReference>
<keyword evidence="4" id="KW-0804">Transcription</keyword>
<dbReference type="InterPro" id="IPR000847">
    <property type="entry name" value="LysR_HTH_N"/>
</dbReference>
<dbReference type="PRINTS" id="PR00039">
    <property type="entry name" value="HTHLYSR"/>
</dbReference>
<accession>A0A8B6X8K5</accession>
<dbReference type="FunFam" id="1.10.10.10:FF:000001">
    <property type="entry name" value="LysR family transcriptional regulator"/>
    <property type="match status" value="1"/>
</dbReference>
<dbReference type="PANTHER" id="PTHR30537">
    <property type="entry name" value="HTH-TYPE TRANSCRIPTIONAL REGULATOR"/>
    <property type="match status" value="1"/>
</dbReference>
<name>A0A8B6X8K5_9BURK</name>
<dbReference type="RefSeq" id="WP_034411552.1">
    <property type="nucleotide sequence ID" value="NZ_AXWS01000013.1"/>
</dbReference>
<dbReference type="InterPro" id="IPR005119">
    <property type="entry name" value="LysR_subst-bd"/>
</dbReference>
<reference evidence="7" key="1">
    <citation type="journal article" date="1997" name="Structure">
        <title>The structure of the cofactor-binding fragment of the LysR family member, CysB: a familiar fold with a surprising subunit arrangement.</title>
        <authorList>
            <person name="Tyrrell R."/>
            <person name="Verschueren K.H."/>
            <person name="Dodson E.J."/>
            <person name="Murshudov G.N."/>
            <person name="Addy C."/>
            <person name="Wilkinson A.J."/>
        </authorList>
    </citation>
    <scope>NUCLEOTIDE SEQUENCE</scope>
</reference>
<dbReference type="Proteomes" id="UP000675920">
    <property type="component" value="Unplaced"/>
</dbReference>